<proteinExistence type="predicted"/>
<dbReference type="PANTHER" id="PTHR47926">
    <property type="entry name" value="PENTATRICOPEPTIDE REPEAT-CONTAINING PROTEIN"/>
    <property type="match status" value="1"/>
</dbReference>
<name>A0A9Q0G2V5_9ROSI</name>
<evidence type="ECO:0000256" key="2">
    <source>
        <dbReference type="PROSITE-ProRule" id="PRU00708"/>
    </source>
</evidence>
<protein>
    <recommendedName>
        <fullName evidence="5">Pentatricopeptide repeat-containing protein</fullName>
    </recommendedName>
</protein>
<dbReference type="GO" id="GO:0003723">
    <property type="term" value="F:RNA binding"/>
    <property type="evidence" value="ECO:0007669"/>
    <property type="project" value="InterPro"/>
</dbReference>
<keyword evidence="4" id="KW-1185">Reference proteome</keyword>
<dbReference type="EMBL" id="JAKUCV010002876">
    <property type="protein sequence ID" value="KAJ4841147.1"/>
    <property type="molecule type" value="Genomic_DNA"/>
</dbReference>
<gene>
    <name evidence="3" type="ORF">Tsubulata_016906</name>
</gene>
<dbReference type="AlphaFoldDB" id="A0A9Q0G2V5"/>
<dbReference type="InterPro" id="IPR011990">
    <property type="entry name" value="TPR-like_helical_dom_sf"/>
</dbReference>
<organism evidence="3 4">
    <name type="scientific">Turnera subulata</name>
    <dbReference type="NCBI Taxonomy" id="218843"/>
    <lineage>
        <taxon>Eukaryota</taxon>
        <taxon>Viridiplantae</taxon>
        <taxon>Streptophyta</taxon>
        <taxon>Embryophyta</taxon>
        <taxon>Tracheophyta</taxon>
        <taxon>Spermatophyta</taxon>
        <taxon>Magnoliopsida</taxon>
        <taxon>eudicotyledons</taxon>
        <taxon>Gunneridae</taxon>
        <taxon>Pentapetalae</taxon>
        <taxon>rosids</taxon>
        <taxon>fabids</taxon>
        <taxon>Malpighiales</taxon>
        <taxon>Passifloraceae</taxon>
        <taxon>Turnera</taxon>
    </lineage>
</organism>
<sequence length="261" mass="29213">MKAGVSEFDLLQHINEDSPKLAAAQLYKTPTKAKPTALSKARRLLTTKTTQSQSLTKLKQLHAHATTSGLLCSRQSTHFRSRLASSYAFSGHVSYATKLFDELPQRNTLLYNHMIRMHINAGLFAKVVKLFVEMLRPGDSCPDNLNDLKDGRCLHGWVIKEKLNAEVAVETSLIDLYAKCNRLDLSFAVFMRTSRKRTVPWNALLSGCIHNARATEAIRLFKQMLMEEVDLHYATFNSLLPAYAILADLQPGSNVSGHSLI</sequence>
<dbReference type="PROSITE" id="PS51375">
    <property type="entry name" value="PPR"/>
    <property type="match status" value="1"/>
</dbReference>
<dbReference type="GO" id="GO:0009451">
    <property type="term" value="P:RNA modification"/>
    <property type="evidence" value="ECO:0007669"/>
    <property type="project" value="InterPro"/>
</dbReference>
<accession>A0A9Q0G2V5</accession>
<dbReference type="FunFam" id="1.25.40.10:FF:000436">
    <property type="entry name" value="Pentatricopeptide repeat-containing protein At5g39350 family"/>
    <property type="match status" value="1"/>
</dbReference>
<feature type="repeat" description="PPR" evidence="2">
    <location>
        <begin position="197"/>
        <end position="231"/>
    </location>
</feature>
<dbReference type="InterPro" id="IPR046960">
    <property type="entry name" value="PPR_At4g14850-like_plant"/>
</dbReference>
<dbReference type="Proteomes" id="UP001141552">
    <property type="component" value="Unassembled WGS sequence"/>
</dbReference>
<dbReference type="Gene3D" id="1.25.40.10">
    <property type="entry name" value="Tetratricopeptide repeat domain"/>
    <property type="match status" value="2"/>
</dbReference>
<evidence type="ECO:0000313" key="3">
    <source>
        <dbReference type="EMBL" id="KAJ4841147.1"/>
    </source>
</evidence>
<evidence type="ECO:0000313" key="4">
    <source>
        <dbReference type="Proteomes" id="UP001141552"/>
    </source>
</evidence>
<comment type="caution">
    <text evidence="3">The sequence shown here is derived from an EMBL/GenBank/DDBJ whole genome shotgun (WGS) entry which is preliminary data.</text>
</comment>
<dbReference type="InterPro" id="IPR002885">
    <property type="entry name" value="PPR_rpt"/>
</dbReference>
<dbReference type="Pfam" id="PF01535">
    <property type="entry name" value="PPR"/>
    <property type="match status" value="3"/>
</dbReference>
<dbReference type="NCBIfam" id="TIGR00756">
    <property type="entry name" value="PPR"/>
    <property type="match status" value="1"/>
</dbReference>
<reference evidence="3" key="1">
    <citation type="submission" date="2022-02" db="EMBL/GenBank/DDBJ databases">
        <authorList>
            <person name="Henning P.M."/>
            <person name="McCubbin A.G."/>
            <person name="Shore J.S."/>
        </authorList>
    </citation>
    <scope>NUCLEOTIDE SEQUENCE</scope>
    <source>
        <strain evidence="3">F60SS</strain>
        <tissue evidence="3">Leaves</tissue>
    </source>
</reference>
<dbReference type="PANTHER" id="PTHR47926:SF500">
    <property type="entry name" value="REPEAT-CONTAINING PROTEIN, PUTATIVE-RELATED"/>
    <property type="match status" value="1"/>
</dbReference>
<evidence type="ECO:0000256" key="1">
    <source>
        <dbReference type="ARBA" id="ARBA00022737"/>
    </source>
</evidence>
<dbReference type="OrthoDB" id="185373at2759"/>
<evidence type="ECO:0008006" key="5">
    <source>
        <dbReference type="Google" id="ProtNLM"/>
    </source>
</evidence>
<reference evidence="3" key="2">
    <citation type="journal article" date="2023" name="Plants (Basel)">
        <title>Annotation of the Turnera subulata (Passifloraceae) Draft Genome Reveals the S-Locus Evolved after the Divergence of Turneroideae from Passifloroideae in a Stepwise Manner.</title>
        <authorList>
            <person name="Henning P.M."/>
            <person name="Roalson E.H."/>
            <person name="Mir W."/>
            <person name="McCubbin A.G."/>
            <person name="Shore J.S."/>
        </authorList>
    </citation>
    <scope>NUCLEOTIDE SEQUENCE</scope>
    <source>
        <strain evidence="3">F60SS</strain>
    </source>
</reference>
<keyword evidence="1" id="KW-0677">Repeat</keyword>